<feature type="non-terminal residue" evidence="2">
    <location>
        <position position="205"/>
    </location>
</feature>
<organism evidence="2 3">
    <name type="scientific">Aureobasidium melanogenum</name>
    <name type="common">Aureobasidium pullulans var. melanogenum</name>
    <dbReference type="NCBI Taxonomy" id="46634"/>
    <lineage>
        <taxon>Eukaryota</taxon>
        <taxon>Fungi</taxon>
        <taxon>Dikarya</taxon>
        <taxon>Ascomycota</taxon>
        <taxon>Pezizomycotina</taxon>
        <taxon>Dothideomycetes</taxon>
        <taxon>Dothideomycetidae</taxon>
        <taxon>Dothideales</taxon>
        <taxon>Saccotheciaceae</taxon>
        <taxon>Aureobasidium</taxon>
    </lineage>
</organism>
<evidence type="ECO:0000313" key="3">
    <source>
        <dbReference type="Proteomes" id="UP000779574"/>
    </source>
</evidence>
<evidence type="ECO:0000313" key="2">
    <source>
        <dbReference type="EMBL" id="KAG9667811.1"/>
    </source>
</evidence>
<sequence>MGQMDDSASDTSHDKVKPAFYKISPEEMCKMKHSLEIMENRLGSLWITTGRAHVDPILNEFELVKASITEAEPASENLITPETTDSDSDSKFDSDSDSDSEPEKPAPAVCTTLVKGGVILVVSRMVVQLKTQKNESSAYMADFIDKFVQIDDEHELLDVIEQAMRADSDFVKEFGIRTKKILSEFFTRKIKDAFSKELTEAFSKI</sequence>
<reference evidence="2" key="1">
    <citation type="journal article" date="2021" name="J Fungi (Basel)">
        <title>Virulence traits and population genomics of the black yeast Aureobasidium melanogenum.</title>
        <authorList>
            <person name="Cernosa A."/>
            <person name="Sun X."/>
            <person name="Gostincar C."/>
            <person name="Fang C."/>
            <person name="Gunde-Cimerman N."/>
            <person name="Song Z."/>
        </authorList>
    </citation>
    <scope>NUCLEOTIDE SEQUENCE</scope>
    <source>
        <strain evidence="2">EXF-9911</strain>
    </source>
</reference>
<name>A0A9P8E000_AURME</name>
<accession>A0A9P8E000</accession>
<dbReference type="Proteomes" id="UP000779574">
    <property type="component" value="Unassembled WGS sequence"/>
</dbReference>
<proteinExistence type="predicted"/>
<feature type="region of interest" description="Disordered" evidence="1">
    <location>
        <begin position="72"/>
        <end position="107"/>
    </location>
</feature>
<dbReference type="AlphaFoldDB" id="A0A9P8E000"/>
<comment type="caution">
    <text evidence="2">The sequence shown here is derived from an EMBL/GenBank/DDBJ whole genome shotgun (WGS) entry which is preliminary data.</text>
</comment>
<protein>
    <submittedName>
        <fullName evidence="2">Uncharacterized protein</fullName>
    </submittedName>
</protein>
<dbReference type="EMBL" id="JAHFXF010001415">
    <property type="protein sequence ID" value="KAG9667811.1"/>
    <property type="molecule type" value="Genomic_DNA"/>
</dbReference>
<reference evidence="2" key="2">
    <citation type="submission" date="2021-08" db="EMBL/GenBank/DDBJ databases">
        <authorList>
            <person name="Gostincar C."/>
            <person name="Sun X."/>
            <person name="Song Z."/>
            <person name="Gunde-Cimerman N."/>
        </authorList>
    </citation>
    <scope>NUCLEOTIDE SEQUENCE</scope>
    <source>
        <strain evidence="2">EXF-9911</strain>
    </source>
</reference>
<evidence type="ECO:0000256" key="1">
    <source>
        <dbReference type="SAM" id="MobiDB-lite"/>
    </source>
</evidence>
<gene>
    <name evidence="2" type="ORF">KCU76_g17633</name>
</gene>